<keyword evidence="2" id="KW-0812">Transmembrane</keyword>
<feature type="non-terminal residue" evidence="3">
    <location>
        <position position="1"/>
    </location>
</feature>
<feature type="compositionally biased region" description="Pro residues" evidence="1">
    <location>
        <begin position="144"/>
        <end position="166"/>
    </location>
</feature>
<name>A0A034WN24_BACDO</name>
<dbReference type="PRINTS" id="PR01217">
    <property type="entry name" value="PRICHEXTENSN"/>
</dbReference>
<evidence type="ECO:0000313" key="3">
    <source>
        <dbReference type="EMBL" id="JAC56981.1"/>
    </source>
</evidence>
<dbReference type="EMBL" id="GAKP01001971">
    <property type="protein sequence ID" value="JAC56981.1"/>
    <property type="molecule type" value="Transcribed_RNA"/>
</dbReference>
<feature type="compositionally biased region" description="Pro residues" evidence="1">
    <location>
        <begin position="114"/>
        <end position="136"/>
    </location>
</feature>
<feature type="transmembrane region" description="Helical" evidence="2">
    <location>
        <begin position="28"/>
        <end position="47"/>
    </location>
</feature>
<evidence type="ECO:0000256" key="1">
    <source>
        <dbReference type="SAM" id="MobiDB-lite"/>
    </source>
</evidence>
<organism evidence="3">
    <name type="scientific">Bactrocera dorsalis</name>
    <name type="common">Oriental fruit fly</name>
    <name type="synonym">Dacus dorsalis</name>
    <dbReference type="NCBI Taxonomy" id="27457"/>
    <lineage>
        <taxon>Eukaryota</taxon>
        <taxon>Metazoa</taxon>
        <taxon>Ecdysozoa</taxon>
        <taxon>Arthropoda</taxon>
        <taxon>Hexapoda</taxon>
        <taxon>Insecta</taxon>
        <taxon>Pterygota</taxon>
        <taxon>Neoptera</taxon>
        <taxon>Endopterygota</taxon>
        <taxon>Diptera</taxon>
        <taxon>Brachycera</taxon>
        <taxon>Muscomorpha</taxon>
        <taxon>Tephritoidea</taxon>
        <taxon>Tephritidae</taxon>
        <taxon>Bactrocera</taxon>
        <taxon>Bactrocera</taxon>
    </lineage>
</organism>
<gene>
    <name evidence="3" type="primary">ZAN</name>
</gene>
<accession>A0A034WN24</accession>
<dbReference type="OrthoDB" id="8037742at2759"/>
<protein>
    <submittedName>
        <fullName evidence="3">Zonadhesin</fullName>
    </submittedName>
</protein>
<dbReference type="AlphaFoldDB" id="A0A034WN24"/>
<feature type="transmembrane region" description="Helical" evidence="2">
    <location>
        <begin position="59"/>
        <end position="80"/>
    </location>
</feature>
<proteinExistence type="predicted"/>
<evidence type="ECO:0000256" key="2">
    <source>
        <dbReference type="SAM" id="Phobius"/>
    </source>
</evidence>
<sequence length="259" mass="29270">NYRRTYGQTSLEPQLPSRDISSIMSRSLFTLLFGATLLVAIFMTTNAQPNVPVRVLPVSVLPVSVLPVSVLPVSVLPVGLKFQKQRLPRPSIPTWRPNIPSWRPNIPTWRPPTRRPIPPTRRPTPPTRRPTPPTRRPAPITLRPTPPTKRPTPPTKRPTPTPPTKRPPTWTVTITVTRKPRMVKRSLRRKKCSKLSKCTTIGPSLCVRSRNKKLCRRVANRCALRTLNCQAKPRNNWGVTQQTRCGKLKVGAKAEKCKN</sequence>
<reference evidence="3" key="1">
    <citation type="journal article" date="2014" name="BMC Genomics">
        <title>Characterizing the developmental transcriptome of the oriental fruit fly, Bactrocera dorsalis (Diptera: Tephritidae) through comparative genomic analysis with Drosophila melanogaster utilizing modENCODE datasets.</title>
        <authorList>
            <person name="Geib S.M."/>
            <person name="Calla B."/>
            <person name="Hall B."/>
            <person name="Hou S."/>
            <person name="Manoukis N.C."/>
        </authorList>
    </citation>
    <scope>NUCLEOTIDE SEQUENCE</scope>
    <source>
        <strain evidence="3">Punador</strain>
    </source>
</reference>
<feature type="region of interest" description="Disordered" evidence="1">
    <location>
        <begin position="103"/>
        <end position="170"/>
    </location>
</feature>
<keyword evidence="2" id="KW-0472">Membrane</keyword>
<keyword evidence="2" id="KW-1133">Transmembrane helix</keyword>